<dbReference type="Proteomes" id="UP000245412">
    <property type="component" value="Unassembled WGS sequence"/>
</dbReference>
<accession>A0AB73T1M3</accession>
<dbReference type="InterPro" id="IPR053182">
    <property type="entry name" value="YobU-like_regulator"/>
</dbReference>
<proteinExistence type="predicted"/>
<reference evidence="2 3" key="1">
    <citation type="submission" date="2018-05" db="EMBL/GenBank/DDBJ databases">
        <authorList>
            <person name="Goeker M."/>
            <person name="Huntemann M."/>
            <person name="Clum A."/>
            <person name="Pillay M."/>
            <person name="Palaniappan K."/>
            <person name="Varghese N."/>
            <person name="Mikhailova N."/>
            <person name="Stamatis D."/>
            <person name="Reddy T."/>
            <person name="Daum C."/>
            <person name="Shapiro N."/>
            <person name="Ivanova N."/>
            <person name="Kyrpides N."/>
            <person name="Woyke T."/>
        </authorList>
    </citation>
    <scope>NUCLEOTIDE SEQUENCE [LARGE SCALE GENOMIC DNA]</scope>
    <source>
        <strain evidence="2 3">DSM 26524</strain>
    </source>
</reference>
<keyword evidence="3" id="KW-1185">Reference proteome</keyword>
<dbReference type="InterPro" id="IPR011256">
    <property type="entry name" value="Reg_factor_effector_dom_sf"/>
</dbReference>
<dbReference type="Gene3D" id="3.20.80.10">
    <property type="entry name" value="Regulatory factor, effector binding domain"/>
    <property type="match status" value="1"/>
</dbReference>
<comment type="caution">
    <text evidence="2">The sequence shown here is derived from an EMBL/GenBank/DDBJ whole genome shotgun (WGS) entry which is preliminary data.</text>
</comment>
<dbReference type="PANTHER" id="PTHR36444:SF2">
    <property type="entry name" value="TRANSCRIPTIONAL REGULATOR PROTEIN YOBU-RELATED"/>
    <property type="match status" value="1"/>
</dbReference>
<dbReference type="PANTHER" id="PTHR36444">
    <property type="entry name" value="TRANSCRIPTIONAL REGULATOR PROTEIN YOBU-RELATED"/>
    <property type="match status" value="1"/>
</dbReference>
<evidence type="ECO:0000259" key="1">
    <source>
        <dbReference type="SMART" id="SM00871"/>
    </source>
</evidence>
<gene>
    <name evidence="2" type="ORF">C7383_10910</name>
</gene>
<evidence type="ECO:0000313" key="2">
    <source>
        <dbReference type="EMBL" id="PWJ74275.1"/>
    </source>
</evidence>
<dbReference type="InterPro" id="IPR010499">
    <property type="entry name" value="AraC_E-bd"/>
</dbReference>
<dbReference type="InterPro" id="IPR029441">
    <property type="entry name" value="Cass2"/>
</dbReference>
<evidence type="ECO:0000313" key="3">
    <source>
        <dbReference type="Proteomes" id="UP000245412"/>
    </source>
</evidence>
<dbReference type="EMBL" id="QGGY01000009">
    <property type="protein sequence ID" value="PWJ74275.1"/>
    <property type="molecule type" value="Genomic_DNA"/>
</dbReference>
<dbReference type="SMART" id="SM00871">
    <property type="entry name" value="AraC_E_bind"/>
    <property type="match status" value="1"/>
</dbReference>
<feature type="domain" description="AraC effector-binding" evidence="1">
    <location>
        <begin position="6"/>
        <end position="156"/>
    </location>
</feature>
<protein>
    <submittedName>
        <fullName evidence="2">Transcriptional regulator YdeE</fullName>
    </submittedName>
</protein>
<dbReference type="AlphaFoldDB" id="A0AB73T1M3"/>
<dbReference type="Pfam" id="PF14526">
    <property type="entry name" value="Cass2"/>
    <property type="match status" value="1"/>
</dbReference>
<dbReference type="SUPFAM" id="SSF55136">
    <property type="entry name" value="Probable bacterial effector-binding domain"/>
    <property type="match status" value="1"/>
</dbReference>
<name>A0AB73T1M3_9FIRM</name>
<organism evidence="2 3">
    <name type="scientific">Murimonas intestini</name>
    <dbReference type="NCBI Taxonomy" id="1337051"/>
    <lineage>
        <taxon>Bacteria</taxon>
        <taxon>Bacillati</taxon>
        <taxon>Bacillota</taxon>
        <taxon>Clostridia</taxon>
        <taxon>Lachnospirales</taxon>
        <taxon>Lachnospiraceae</taxon>
        <taxon>Murimonas</taxon>
    </lineage>
</organism>
<sequence length="157" mass="17426">METNRMEYEIVTLEEKTAAGLTARTNNNAPDMGMIIGGLWGKFFNEGVYMGIDGKVNEKTLGIYSDYASDEHGDYNITVACEVEAGIKVPEGTAIKKIPAGKYAKFVVEGNMEQAAGAFWSSLWAMDLNRSFICDFEEYQNSDPEHAVIHMYISVTE</sequence>
<dbReference type="RefSeq" id="WP_330665388.1">
    <property type="nucleotide sequence ID" value="NZ_JANKBI010000010.1"/>
</dbReference>